<dbReference type="InterPro" id="IPR036322">
    <property type="entry name" value="WD40_repeat_dom_sf"/>
</dbReference>
<dbReference type="InterPro" id="IPR001680">
    <property type="entry name" value="WD40_rpt"/>
</dbReference>
<dbReference type="AlphaFoldDB" id="A0A7K6TTU7"/>
<gene>
    <name evidence="12" type="primary">Coro7</name>
    <name evidence="12" type="ORF">AEGBEN_R03947</name>
</gene>
<keyword evidence="6" id="KW-0009">Actin-binding</keyword>
<dbReference type="GO" id="GO:0030036">
    <property type="term" value="P:actin cytoskeleton organization"/>
    <property type="evidence" value="ECO:0007669"/>
    <property type="project" value="UniProtKB-ARBA"/>
</dbReference>
<evidence type="ECO:0000313" key="13">
    <source>
        <dbReference type="Proteomes" id="UP000559068"/>
    </source>
</evidence>
<feature type="region of interest" description="Disordered" evidence="10">
    <location>
        <begin position="109"/>
        <end position="183"/>
    </location>
</feature>
<dbReference type="PROSITE" id="PS50294">
    <property type="entry name" value="WD_REPEATS_REGION"/>
    <property type="match status" value="2"/>
</dbReference>
<evidence type="ECO:0000256" key="2">
    <source>
        <dbReference type="ARBA" id="ARBA00009482"/>
    </source>
</evidence>
<comment type="caution">
    <text evidence="12">The sequence shown here is derived from an EMBL/GenBank/DDBJ whole genome shotgun (WGS) entry which is preliminary data.</text>
</comment>
<dbReference type="PANTHER" id="PTHR10856">
    <property type="entry name" value="CORONIN"/>
    <property type="match status" value="1"/>
</dbReference>
<dbReference type="PROSITE" id="PS00678">
    <property type="entry name" value="WD_REPEATS_1"/>
    <property type="match status" value="1"/>
</dbReference>
<dbReference type="Pfam" id="PF08953">
    <property type="entry name" value="DUF1899"/>
    <property type="match status" value="1"/>
</dbReference>
<comment type="function">
    <text evidence="7">F-actin regulator involved in anterograde Golgi to endosome transport: upon ubiquitination via 'Lys-33'-linked ubiquitin chains by the BCR(KLHL20) E3 ubiquitin ligase complex, interacts with EPS15 and localizes to the trans-Golgi network, where it promotes actin polymerization, thereby facilitating post-Golgi trafficking. May play a role in the maintenance of the Golgi apparatus morphology.</text>
</comment>
<dbReference type="InterPro" id="IPR015505">
    <property type="entry name" value="Coronin"/>
</dbReference>
<evidence type="ECO:0000256" key="1">
    <source>
        <dbReference type="ARBA" id="ARBA00004496"/>
    </source>
</evidence>
<sequence length="544" mass="58542">QGENLLYCFEVAPAQPALTQVTQCRTEGSTRGLCAVPRLALDVMACEVLRALQLTDTAIVPISFLVPRKSIQDFHEDLFPDCAGTLPATSAQAWWAGDNQQVGRVSLHPARRPPQTFTSPVITSAQLQAPNTGPTDTDTDADRSGSGYSSPSSLASPGSAATSLSASTGPSSGFASSPSQKSLQSILGEEVGGGHGAVLRAHTGHSPLPTVTPGPSSRFRHAQGRVLPRDTHVTNLRGLSLTTPGECDGFCTNRHRVALPLLSAGGQIAVIELSKPGRLPDTAVPTIQNSVAVADLSWDPFDPRRLAVAGEDAKIRLWQIPEGGLRETLQEPEAILQGHTEKIYSIRFHPVASDLLVSSSYDMTVRIWELSAGREALCLRGHTDQIFSLAWSPDGKKLATVSKDGRLRLYEPRRSPQPQQEGPGPEGARGARLVWVCGGDYLLVSGFDSRSERRILLYRAQALPEGPVSFLGLDVAPSTLLPFYDEDTGVVFLTGKGDTRVFLYEVTPEPPYFLECNSFTSSEPHKGFVFLPKTACEVREVEFA</sequence>
<dbReference type="InterPro" id="IPR015943">
    <property type="entry name" value="WD40/YVTN_repeat-like_dom_sf"/>
</dbReference>
<comment type="subcellular location">
    <subcellularLocation>
        <location evidence="1">Cytoplasm</location>
    </subcellularLocation>
</comment>
<feature type="repeat" description="WD" evidence="8">
    <location>
        <begin position="379"/>
        <end position="411"/>
    </location>
</feature>
<dbReference type="InterPro" id="IPR019775">
    <property type="entry name" value="WD40_repeat_CS"/>
</dbReference>
<dbReference type="Proteomes" id="UP000559068">
    <property type="component" value="Unassembled WGS sequence"/>
</dbReference>
<organism evidence="12 13">
    <name type="scientific">Aegotheles bennettii</name>
    <dbReference type="NCBI Taxonomy" id="48278"/>
    <lineage>
        <taxon>Eukaryota</taxon>
        <taxon>Metazoa</taxon>
        <taxon>Chordata</taxon>
        <taxon>Craniata</taxon>
        <taxon>Vertebrata</taxon>
        <taxon>Euteleostomi</taxon>
        <taxon>Archelosauria</taxon>
        <taxon>Archosauria</taxon>
        <taxon>Dinosauria</taxon>
        <taxon>Saurischia</taxon>
        <taxon>Theropoda</taxon>
        <taxon>Coelurosauria</taxon>
        <taxon>Aves</taxon>
        <taxon>Neognathae</taxon>
        <taxon>Neoaves</taxon>
        <taxon>Strisores</taxon>
        <taxon>Caprimulgiformes</taxon>
        <taxon>Aegothelidae</taxon>
        <taxon>Aegotheles</taxon>
    </lineage>
</organism>
<feature type="non-terminal residue" evidence="12">
    <location>
        <position position="544"/>
    </location>
</feature>
<keyword evidence="5 9" id="KW-0677">Repeat</keyword>
<feature type="compositionally biased region" description="Polar residues" evidence="10">
    <location>
        <begin position="115"/>
        <end position="136"/>
    </location>
</feature>
<evidence type="ECO:0000256" key="9">
    <source>
        <dbReference type="RuleBase" id="RU280818"/>
    </source>
</evidence>
<evidence type="ECO:0000256" key="5">
    <source>
        <dbReference type="ARBA" id="ARBA00022737"/>
    </source>
</evidence>
<dbReference type="SMART" id="SM01167">
    <property type="entry name" value="DUF1900"/>
    <property type="match status" value="2"/>
</dbReference>
<feature type="region of interest" description="Disordered" evidence="10">
    <location>
        <begin position="196"/>
        <end position="221"/>
    </location>
</feature>
<name>A0A7K6TTU7_9AVES</name>
<dbReference type="InterPro" id="IPR015048">
    <property type="entry name" value="DUF1899"/>
</dbReference>
<evidence type="ECO:0000256" key="6">
    <source>
        <dbReference type="ARBA" id="ARBA00023203"/>
    </source>
</evidence>
<evidence type="ECO:0000313" key="12">
    <source>
        <dbReference type="EMBL" id="NWX13280.1"/>
    </source>
</evidence>
<evidence type="ECO:0000256" key="7">
    <source>
        <dbReference type="ARBA" id="ARBA00024838"/>
    </source>
</evidence>
<dbReference type="EMBL" id="VZRW01001864">
    <property type="protein sequence ID" value="NWX13280.1"/>
    <property type="molecule type" value="Genomic_DNA"/>
</dbReference>
<proteinExistence type="inferred from homology"/>
<evidence type="ECO:0000259" key="11">
    <source>
        <dbReference type="SMART" id="SM01166"/>
    </source>
</evidence>
<protein>
    <recommendedName>
        <fullName evidence="9">Coronin</fullName>
    </recommendedName>
</protein>
<keyword evidence="4 8" id="KW-0853">WD repeat</keyword>
<dbReference type="OrthoDB" id="1850764at2759"/>
<evidence type="ECO:0000256" key="10">
    <source>
        <dbReference type="SAM" id="MobiDB-lite"/>
    </source>
</evidence>
<dbReference type="FunFam" id="2.130.10.10:FF:000076">
    <property type="entry name" value="Coronin"/>
    <property type="match status" value="1"/>
</dbReference>
<dbReference type="Pfam" id="PF16300">
    <property type="entry name" value="WD40_4"/>
    <property type="match status" value="1"/>
</dbReference>
<dbReference type="SUPFAM" id="SSF50978">
    <property type="entry name" value="WD40 repeat-like"/>
    <property type="match status" value="1"/>
</dbReference>
<dbReference type="SMART" id="SM00320">
    <property type="entry name" value="WD40"/>
    <property type="match status" value="3"/>
</dbReference>
<evidence type="ECO:0000256" key="8">
    <source>
        <dbReference type="PROSITE-ProRule" id="PRU00221"/>
    </source>
</evidence>
<dbReference type="GO" id="GO:0005737">
    <property type="term" value="C:cytoplasm"/>
    <property type="evidence" value="ECO:0007669"/>
    <property type="project" value="UniProtKB-SubCell"/>
</dbReference>
<feature type="domain" description="DUF1899" evidence="11">
    <location>
        <begin position="213"/>
        <end position="277"/>
    </location>
</feature>
<feature type="non-terminal residue" evidence="12">
    <location>
        <position position="1"/>
    </location>
</feature>
<dbReference type="PANTHER" id="PTHR10856:SF20">
    <property type="entry name" value="CORONIN-7"/>
    <property type="match status" value="1"/>
</dbReference>
<evidence type="ECO:0000256" key="4">
    <source>
        <dbReference type="ARBA" id="ARBA00022574"/>
    </source>
</evidence>
<dbReference type="PROSITE" id="PS50082">
    <property type="entry name" value="WD_REPEATS_2"/>
    <property type="match status" value="2"/>
</dbReference>
<accession>A0A7K6TTU7</accession>
<feature type="compositionally biased region" description="Low complexity" evidence="10">
    <location>
        <begin position="144"/>
        <end position="173"/>
    </location>
</feature>
<dbReference type="SMART" id="SM01166">
    <property type="entry name" value="DUF1899"/>
    <property type="match status" value="1"/>
</dbReference>
<evidence type="ECO:0000256" key="3">
    <source>
        <dbReference type="ARBA" id="ARBA00022490"/>
    </source>
</evidence>
<reference evidence="12 13" key="1">
    <citation type="submission" date="2019-09" db="EMBL/GenBank/DDBJ databases">
        <title>Bird 10,000 Genomes (B10K) Project - Family phase.</title>
        <authorList>
            <person name="Zhang G."/>
        </authorList>
    </citation>
    <scope>NUCLEOTIDE SEQUENCE [LARGE SCALE GENOMIC DNA]</scope>
    <source>
        <strain evidence="12">B10K-DU-029-76</strain>
        <tissue evidence="12">Heart</tissue>
    </source>
</reference>
<dbReference type="Pfam" id="PF00400">
    <property type="entry name" value="WD40"/>
    <property type="match status" value="2"/>
</dbReference>
<keyword evidence="3" id="KW-0963">Cytoplasm</keyword>
<keyword evidence="13" id="KW-1185">Reference proteome</keyword>
<feature type="repeat" description="WD" evidence="8">
    <location>
        <begin position="336"/>
        <end position="378"/>
    </location>
</feature>
<dbReference type="GO" id="GO:0003779">
    <property type="term" value="F:actin binding"/>
    <property type="evidence" value="ECO:0007669"/>
    <property type="project" value="UniProtKB-KW"/>
</dbReference>
<comment type="similarity">
    <text evidence="2 9">Belongs to the WD repeat coronin family.</text>
</comment>
<dbReference type="Gene3D" id="2.130.10.10">
    <property type="entry name" value="YVTN repeat-like/Quinoprotein amine dehydrogenase"/>
    <property type="match status" value="2"/>
</dbReference>
<feature type="compositionally biased region" description="Polar residues" evidence="10">
    <location>
        <begin position="174"/>
        <end position="183"/>
    </location>
</feature>